<accession>S0EZZ0</accession>
<organism evidence="3 4">
    <name type="scientific">Chthonomonas calidirosea (strain DSM 23976 / ICMP 18418 / T49)</name>
    <dbReference type="NCBI Taxonomy" id="1303518"/>
    <lineage>
        <taxon>Bacteria</taxon>
        <taxon>Bacillati</taxon>
        <taxon>Armatimonadota</taxon>
        <taxon>Chthonomonadia</taxon>
        <taxon>Chthonomonadales</taxon>
        <taxon>Chthonomonadaceae</taxon>
        <taxon>Chthonomonas</taxon>
    </lineage>
</organism>
<evidence type="ECO:0000313" key="4">
    <source>
        <dbReference type="Proteomes" id="UP000014227"/>
    </source>
</evidence>
<dbReference type="Gene3D" id="2.40.160.100">
    <property type="match status" value="1"/>
</dbReference>
<dbReference type="Proteomes" id="UP000014227">
    <property type="component" value="Chromosome I"/>
</dbReference>
<evidence type="ECO:0000313" key="3">
    <source>
        <dbReference type="EMBL" id="CCW36201.1"/>
    </source>
</evidence>
<gene>
    <name evidence="3" type="ORF">CCALI_02397</name>
</gene>
<feature type="signal peptide" evidence="1">
    <location>
        <begin position="1"/>
        <end position="27"/>
    </location>
</feature>
<dbReference type="InParanoid" id="S0EZZ0"/>
<evidence type="ECO:0000256" key="1">
    <source>
        <dbReference type="SAM" id="SignalP"/>
    </source>
</evidence>
<dbReference type="InterPro" id="IPR053728">
    <property type="entry name" value="Alginate_Permeability_Chnl"/>
</dbReference>
<dbReference type="PATRIC" id="fig|1303518.3.peg.2495"/>
<proteinExistence type="predicted"/>
<feature type="domain" description="Alginate export" evidence="2">
    <location>
        <begin position="101"/>
        <end position="410"/>
    </location>
</feature>
<dbReference type="OrthoDB" id="9764666at2"/>
<protein>
    <recommendedName>
        <fullName evidence="2">Alginate export domain-containing protein</fullName>
    </recommendedName>
</protein>
<feature type="chain" id="PRO_5004485930" description="Alginate export domain-containing protein" evidence="1">
    <location>
        <begin position="28"/>
        <end position="420"/>
    </location>
</feature>
<name>S0EZZ0_CHTCT</name>
<evidence type="ECO:0000259" key="2">
    <source>
        <dbReference type="Pfam" id="PF13372"/>
    </source>
</evidence>
<keyword evidence="1" id="KW-0732">Signal</keyword>
<dbReference type="HOGENOM" id="CLU_653285_0_0_0"/>
<dbReference type="EMBL" id="HF951689">
    <property type="protein sequence ID" value="CCW36201.1"/>
    <property type="molecule type" value="Genomic_DNA"/>
</dbReference>
<reference evidence="4" key="1">
    <citation type="submission" date="2013-03" db="EMBL/GenBank/DDBJ databases">
        <title>Genome sequence of Chthonomonas calidirosea, the first sequenced genome from the Armatimonadetes phylum (formally candidate division OP10).</title>
        <authorList>
            <person name="Lee K.C.Y."/>
            <person name="Morgan X.C."/>
            <person name="Dunfield P.F."/>
            <person name="Tamas I."/>
            <person name="Houghton K.M."/>
            <person name="Vyssotski M."/>
            <person name="Ryan J.L.J."/>
            <person name="Lagutin K."/>
            <person name="McDonald I.R."/>
            <person name="Stott M.B."/>
        </authorList>
    </citation>
    <scope>NUCLEOTIDE SEQUENCE [LARGE SCALE GENOMIC DNA]</scope>
    <source>
        <strain evidence="4">DSM 23976 / ICMP 18418 / T49</strain>
    </source>
</reference>
<sequence length="420" mass="46942">MHIAKQKPLIGAGLLSALLAAGQMVPAQTSTPFSFQPEWRIRHDGSQANAPSIGSTSAPQEWLSRLRLGFAWHDSSGLSLFVQPQHRESEQLVGSHWRVQSVAELYQGYVEKRYGPWSVRVGRQILAYGVHRLLDDDNWNNISRSFDAIRLRYERRGASTDLFVGRVGVADGKPIRPVLTGLYSTLTLGPQNTTDLYLLYVHDHEADNNFGLWTVGTRPVVHLLGRIEASVETAFQFGSNGSKAVTAWAYGATLNTRFPGKAGLRLLLERDFASGGSPTDPHHTNTFDPLFGSSHAFFGSLIYANWRNVRQWRVMLSGAPIRRWELSVDTHFLALADARDYWYAGGPVKGVNGLPLRSPNGTAGREIGTDVDLIATYHLSRTLSLEMGYSHFFPGHFIRTLAPTLAHEVNWFYLQPTWRF</sequence>
<dbReference type="InterPro" id="IPR025388">
    <property type="entry name" value="Alginate_export_dom"/>
</dbReference>
<keyword evidence="4" id="KW-1185">Reference proteome</keyword>
<dbReference type="Pfam" id="PF13372">
    <property type="entry name" value="Alginate_exp"/>
    <property type="match status" value="1"/>
</dbReference>
<dbReference type="AlphaFoldDB" id="S0EZZ0"/>
<dbReference type="eggNOG" id="COG3203">
    <property type="taxonomic scope" value="Bacteria"/>
</dbReference>
<dbReference type="RefSeq" id="WP_016483718.1">
    <property type="nucleotide sequence ID" value="NC_021487.1"/>
</dbReference>
<dbReference type="STRING" id="454171.CP488_01696"/>
<dbReference type="KEGG" id="ccz:CCALI_02397"/>